<dbReference type="PROSITE" id="PS50075">
    <property type="entry name" value="CARRIER"/>
    <property type="match status" value="1"/>
</dbReference>
<organism evidence="4 5">
    <name type="scientific">Paenibacillus elgii</name>
    <dbReference type="NCBI Taxonomy" id="189691"/>
    <lineage>
        <taxon>Bacteria</taxon>
        <taxon>Bacillati</taxon>
        <taxon>Bacillota</taxon>
        <taxon>Bacilli</taxon>
        <taxon>Bacillales</taxon>
        <taxon>Paenibacillaceae</taxon>
        <taxon>Paenibacillus</taxon>
    </lineage>
</organism>
<feature type="domain" description="Carrier" evidence="3">
    <location>
        <begin position="6"/>
        <end position="86"/>
    </location>
</feature>
<gene>
    <name evidence="4" type="ORF">AV654_16795</name>
</gene>
<keyword evidence="5" id="KW-1185">Reference proteome</keyword>
<dbReference type="PROSITE" id="PS00012">
    <property type="entry name" value="PHOSPHOPANTETHEINE"/>
    <property type="match status" value="1"/>
</dbReference>
<reference evidence="5" key="1">
    <citation type="submission" date="2016-01" db="EMBL/GenBank/DDBJ databases">
        <title>Draft genome of Chromobacterium sp. F49.</title>
        <authorList>
            <person name="Hong K.W."/>
        </authorList>
    </citation>
    <scope>NUCLEOTIDE SEQUENCE [LARGE SCALE GENOMIC DNA]</scope>
    <source>
        <strain evidence="5">M63</strain>
    </source>
</reference>
<dbReference type="Gene3D" id="1.10.1200.10">
    <property type="entry name" value="ACP-like"/>
    <property type="match status" value="1"/>
</dbReference>
<evidence type="ECO:0000313" key="5">
    <source>
        <dbReference type="Proteomes" id="UP000076563"/>
    </source>
</evidence>
<evidence type="ECO:0000313" key="4">
    <source>
        <dbReference type="EMBL" id="KZE79137.1"/>
    </source>
</evidence>
<dbReference type="OrthoDB" id="2646812at2"/>
<proteinExistence type="predicted"/>
<dbReference type="EMBL" id="LQRA01000052">
    <property type="protein sequence ID" value="KZE79137.1"/>
    <property type="molecule type" value="Genomic_DNA"/>
</dbReference>
<dbReference type="AlphaFoldDB" id="A0A163YAR4"/>
<dbReference type="InterPro" id="IPR036736">
    <property type="entry name" value="ACP-like_sf"/>
</dbReference>
<evidence type="ECO:0000259" key="3">
    <source>
        <dbReference type="PROSITE" id="PS50075"/>
    </source>
</evidence>
<keyword evidence="2" id="KW-0597">Phosphoprotein</keyword>
<evidence type="ECO:0000256" key="2">
    <source>
        <dbReference type="ARBA" id="ARBA00022553"/>
    </source>
</evidence>
<comment type="caution">
    <text evidence="4">The sequence shown here is derived from an EMBL/GenBank/DDBJ whole genome shotgun (WGS) entry which is preliminary data.</text>
</comment>
<protein>
    <recommendedName>
        <fullName evidence="3">Carrier domain-containing protein</fullName>
    </recommendedName>
</protein>
<dbReference type="InterPro" id="IPR009081">
    <property type="entry name" value="PP-bd_ACP"/>
</dbReference>
<evidence type="ECO:0000256" key="1">
    <source>
        <dbReference type="ARBA" id="ARBA00022450"/>
    </source>
</evidence>
<dbReference type="InterPro" id="IPR006162">
    <property type="entry name" value="Ppantetheine_attach_site"/>
</dbReference>
<dbReference type="RefSeq" id="WP_063181679.1">
    <property type="nucleotide sequence ID" value="NZ_LQRA01000052.1"/>
</dbReference>
<keyword evidence="1" id="KW-0596">Phosphopantetheine</keyword>
<accession>A0A163YAR4</accession>
<dbReference type="Pfam" id="PF00550">
    <property type="entry name" value="PP-binding"/>
    <property type="match status" value="1"/>
</dbReference>
<dbReference type="SUPFAM" id="SSF47336">
    <property type="entry name" value="ACP-like"/>
    <property type="match status" value="1"/>
</dbReference>
<name>A0A163YAR4_9BACL</name>
<sequence>MERNQEALKRRLVELAFEIAGEGELGEEQDYEVYLTSPLPELGVDSLTALELAVHLEREFGTRLEEQELTQIRTLEDIVRFVEAKGD</sequence>
<dbReference type="Proteomes" id="UP000076563">
    <property type="component" value="Unassembled WGS sequence"/>
</dbReference>